<sequence length="626" mass="73066">MQAFYLKNSEGSYLSAITSKDHYGREQYGKICVASEEHGVAKIIAFCLNRYPGILFLFSEDGDLPMLLGDRPFASKIFPVGIEGGYSPHTVSLYDLQDHSWISIPPLSTEADLGGLRVSYGLHLCRMVDQKLSWEEISLEVAEYNSISANLKDYFLYLNEVFDRLPGLQFVKRILESRCPNDFKIDIINMYYPFLGVKDLNEISYEMQNSVDFRKDFVEVFCDDYWVKNALNPLLDWQENRQGRQIIECNQVFDVLQKHFTKHEFSSFTHAVNCAYRRIIEPRKRTCVVTTVRNEGTSILEWLAWHRKLGFEHFFVFSNNNDDGSDALLQALAEANVITWIKNEMGNDVRPQAKVCNYTFSSLPEILDYEWALLLDVDEFLSINRDSFKNIHDLLKWIERNEVDAVGFNWQYTCSSNLMDYKKDFVTKRIQYFINEDVIGLANNLIKSMSKPRYMISSGAHYAVWSAKYHATYRLIQGDIHRFAHNSGNYSDDPMWADHNHRGIANVIHYHFKSAKEFLLRLYRGDVLDAYSDSPVDMSLFKEHTIDTFNQQHMKYGAKILENYLFKEYELQEVVDQLLSLPKVDQAYQQILRITDDRVTNMLNFMLENQEQLGHNAKQLLKFIQE</sequence>
<accession>A0A9W4TQL3</accession>
<dbReference type="GO" id="GO:0016757">
    <property type="term" value="F:glycosyltransferase activity"/>
    <property type="evidence" value="ECO:0007669"/>
    <property type="project" value="TreeGrafter"/>
</dbReference>
<dbReference type="SUPFAM" id="SSF53448">
    <property type="entry name" value="Nucleotide-diphospho-sugar transferases"/>
    <property type="match status" value="1"/>
</dbReference>
<comment type="caution">
    <text evidence="4">The sequence shown here is derived from an EMBL/GenBank/DDBJ whole genome shotgun (WGS) entry which is preliminary data.</text>
</comment>
<reference evidence="4" key="1">
    <citation type="submission" date="2022-10" db="EMBL/GenBank/DDBJ databases">
        <authorList>
            <person name="Botero Cardona J."/>
        </authorList>
    </citation>
    <scope>NUCLEOTIDE SEQUENCE</scope>
    <source>
        <strain evidence="4">LMG 31819</strain>
        <strain evidence="5">R-53529</strain>
    </source>
</reference>
<evidence type="ECO:0000256" key="2">
    <source>
        <dbReference type="ARBA" id="ARBA00022692"/>
    </source>
</evidence>
<evidence type="ECO:0000313" key="4">
    <source>
        <dbReference type="EMBL" id="CAI3951272.1"/>
    </source>
</evidence>
<evidence type="ECO:0000313" key="6">
    <source>
        <dbReference type="Proteomes" id="UP001154255"/>
    </source>
</evidence>
<dbReference type="GO" id="GO:0016020">
    <property type="term" value="C:membrane"/>
    <property type="evidence" value="ECO:0007669"/>
    <property type="project" value="UniProtKB-SubCell"/>
</dbReference>
<keyword evidence="3" id="KW-0472">Membrane</keyword>
<evidence type="ECO:0008006" key="8">
    <source>
        <dbReference type="Google" id="ProtNLM"/>
    </source>
</evidence>
<name>A0A9W4TQL3_9PROT</name>
<keyword evidence="3" id="KW-1133">Transmembrane helix</keyword>
<protein>
    <recommendedName>
        <fullName evidence="8">Glycosyl transferase family 2</fullName>
    </recommendedName>
</protein>
<evidence type="ECO:0000256" key="1">
    <source>
        <dbReference type="ARBA" id="ARBA00004167"/>
    </source>
</evidence>
<dbReference type="EMBL" id="CAMXCS010000006">
    <property type="protein sequence ID" value="CAI3955334.1"/>
    <property type="molecule type" value="Genomic_DNA"/>
</dbReference>
<dbReference type="RefSeq" id="WP_271807719.1">
    <property type="nucleotide sequence ID" value="NZ_CAMXCM010000005.1"/>
</dbReference>
<gene>
    <name evidence="5" type="ORF">R53529_LOCUS1958</name>
    <name evidence="4" type="ORF">R53530_LOCUS1840</name>
</gene>
<evidence type="ECO:0000256" key="3">
    <source>
        <dbReference type="ARBA" id="ARBA00022989"/>
    </source>
</evidence>
<dbReference type="AlphaFoldDB" id="A0A9W4TQL3"/>
<keyword evidence="2" id="KW-0812">Transmembrane</keyword>
<dbReference type="Proteomes" id="UP001154255">
    <property type="component" value="Unassembled WGS sequence"/>
</dbReference>
<dbReference type="GO" id="GO:0005737">
    <property type="term" value="C:cytoplasm"/>
    <property type="evidence" value="ECO:0007669"/>
    <property type="project" value="TreeGrafter"/>
</dbReference>
<dbReference type="Pfam" id="PF13704">
    <property type="entry name" value="Glyco_tranf_2_4"/>
    <property type="match status" value="1"/>
</dbReference>
<dbReference type="PANTHER" id="PTHR21461:SF69">
    <property type="entry name" value="GLYCOSYLTRANSFERASE FAMILY 92 PROTEIN"/>
    <property type="match status" value="1"/>
</dbReference>
<dbReference type="Proteomes" id="UP001154259">
    <property type="component" value="Unassembled WGS sequence"/>
</dbReference>
<dbReference type="PANTHER" id="PTHR21461">
    <property type="entry name" value="GLYCOSYLTRANSFERASE FAMILY 92 PROTEIN"/>
    <property type="match status" value="1"/>
</dbReference>
<evidence type="ECO:0000313" key="5">
    <source>
        <dbReference type="EMBL" id="CAI3955334.1"/>
    </source>
</evidence>
<proteinExistence type="predicted"/>
<organism evidence="4 6">
    <name type="scientific">Commensalibacter communis</name>
    <dbReference type="NCBI Taxonomy" id="2972786"/>
    <lineage>
        <taxon>Bacteria</taxon>
        <taxon>Pseudomonadati</taxon>
        <taxon>Pseudomonadota</taxon>
        <taxon>Alphaproteobacteria</taxon>
        <taxon>Acetobacterales</taxon>
        <taxon>Acetobacteraceae</taxon>
    </lineage>
</organism>
<dbReference type="InterPro" id="IPR029044">
    <property type="entry name" value="Nucleotide-diphossugar_trans"/>
</dbReference>
<evidence type="ECO:0000313" key="7">
    <source>
        <dbReference type="Proteomes" id="UP001154259"/>
    </source>
</evidence>
<dbReference type="EMBL" id="CAMXCM010000005">
    <property type="protein sequence ID" value="CAI3951272.1"/>
    <property type="molecule type" value="Genomic_DNA"/>
</dbReference>
<comment type="subcellular location">
    <subcellularLocation>
        <location evidence="1">Membrane</location>
        <topology evidence="1">Single-pass membrane protein</topology>
    </subcellularLocation>
</comment>
<keyword evidence="7" id="KW-1185">Reference proteome</keyword>